<gene>
    <name evidence="1" type="ORF">SISSUDRAFT_975244</name>
</gene>
<proteinExistence type="predicted"/>
<keyword evidence="2" id="KW-1185">Reference proteome</keyword>
<evidence type="ECO:0000313" key="1">
    <source>
        <dbReference type="EMBL" id="KZT31377.1"/>
    </source>
</evidence>
<feature type="non-terminal residue" evidence="1">
    <location>
        <position position="129"/>
    </location>
</feature>
<dbReference type="AlphaFoldDB" id="A0A165WNV7"/>
<protein>
    <submittedName>
        <fullName evidence="1">Uncharacterized protein</fullName>
    </submittedName>
</protein>
<dbReference type="OrthoDB" id="5599163at2759"/>
<name>A0A165WNV7_9AGAM</name>
<reference evidence="1 2" key="1">
    <citation type="journal article" date="2016" name="Mol. Biol. Evol.">
        <title>Comparative Genomics of Early-Diverging Mushroom-Forming Fungi Provides Insights into the Origins of Lignocellulose Decay Capabilities.</title>
        <authorList>
            <person name="Nagy L.G."/>
            <person name="Riley R."/>
            <person name="Tritt A."/>
            <person name="Adam C."/>
            <person name="Daum C."/>
            <person name="Floudas D."/>
            <person name="Sun H."/>
            <person name="Yadav J.S."/>
            <person name="Pangilinan J."/>
            <person name="Larsson K.H."/>
            <person name="Matsuura K."/>
            <person name="Barry K."/>
            <person name="Labutti K."/>
            <person name="Kuo R."/>
            <person name="Ohm R.A."/>
            <person name="Bhattacharya S.S."/>
            <person name="Shirouzu T."/>
            <person name="Yoshinaga Y."/>
            <person name="Martin F.M."/>
            <person name="Grigoriev I.V."/>
            <person name="Hibbett D.S."/>
        </authorList>
    </citation>
    <scope>NUCLEOTIDE SEQUENCE [LARGE SCALE GENOMIC DNA]</scope>
    <source>
        <strain evidence="1 2">HHB10207 ss-3</strain>
    </source>
</reference>
<evidence type="ECO:0000313" key="2">
    <source>
        <dbReference type="Proteomes" id="UP000076798"/>
    </source>
</evidence>
<feature type="non-terminal residue" evidence="1">
    <location>
        <position position="1"/>
    </location>
</feature>
<sequence>YKPVAKKINPVPGTMPEDFKIVRRFPEDPLLSLPSVPTTFDSFSFGSRLTPDRWAVIKKKMVDAKFLWPQEILMFRQILRQNETAIAWNDSEKGQFRTDYFEPVRFPTVPHIPWAEKNIRIPPSMYSQV</sequence>
<dbReference type="STRING" id="1314776.A0A165WNV7"/>
<organism evidence="1 2">
    <name type="scientific">Sistotremastrum suecicum HHB10207 ss-3</name>
    <dbReference type="NCBI Taxonomy" id="1314776"/>
    <lineage>
        <taxon>Eukaryota</taxon>
        <taxon>Fungi</taxon>
        <taxon>Dikarya</taxon>
        <taxon>Basidiomycota</taxon>
        <taxon>Agaricomycotina</taxon>
        <taxon>Agaricomycetes</taxon>
        <taxon>Sistotremastrales</taxon>
        <taxon>Sistotremastraceae</taxon>
        <taxon>Sistotremastrum</taxon>
    </lineage>
</organism>
<dbReference type="EMBL" id="KV428616">
    <property type="protein sequence ID" value="KZT31377.1"/>
    <property type="molecule type" value="Genomic_DNA"/>
</dbReference>
<dbReference type="Proteomes" id="UP000076798">
    <property type="component" value="Unassembled WGS sequence"/>
</dbReference>
<accession>A0A165WNV7</accession>